<gene>
    <name evidence="7" type="ORF">JEQ07_08875</name>
</gene>
<evidence type="ECO:0000313" key="8">
    <source>
        <dbReference type="Proteomes" id="UP000639004"/>
    </source>
</evidence>
<dbReference type="InterPro" id="IPR053876">
    <property type="entry name" value="Phage_int_M"/>
</dbReference>
<dbReference type="Pfam" id="PF13356">
    <property type="entry name" value="Arm-DNA-bind_3"/>
    <property type="match status" value="1"/>
</dbReference>
<dbReference type="InterPro" id="IPR010998">
    <property type="entry name" value="Integrase_recombinase_N"/>
</dbReference>
<dbReference type="SUPFAM" id="SSF56349">
    <property type="entry name" value="DNA breaking-rejoining enzymes"/>
    <property type="match status" value="1"/>
</dbReference>
<dbReference type="Proteomes" id="UP000639004">
    <property type="component" value="Unassembled WGS sequence"/>
</dbReference>
<organism evidence="7 8">
    <name type="scientific">Serratia proteamaculans</name>
    <dbReference type="NCBI Taxonomy" id="28151"/>
    <lineage>
        <taxon>Bacteria</taxon>
        <taxon>Pseudomonadati</taxon>
        <taxon>Pseudomonadota</taxon>
        <taxon>Gammaproteobacteria</taxon>
        <taxon>Enterobacterales</taxon>
        <taxon>Yersiniaceae</taxon>
        <taxon>Serratia</taxon>
    </lineage>
</organism>
<keyword evidence="3 7" id="KW-0238">DNA-binding</keyword>
<evidence type="ECO:0000259" key="6">
    <source>
        <dbReference type="Pfam" id="PF22022"/>
    </source>
</evidence>
<sequence>MALTEHDVNTLIKKDKAYRHHDENGLYIQVSLSGRCYWRYKFRFDGKERLLALGKYPEVSLEEARKKHAEAREKVSAGINPCKIQKAAKLARCVRNKTTFQQAVSNRCQQQLQNNAVTLDQYSTLLALLERDIFPYIGERPVLEISPIELLTVLQRKEHIGGTTPDTRIVRDLCANVIHDVIRQGEAQLELPMPPITPLSKNGEESPTLGQLELSTFFTALQKYKGPRTHSLAIRLLILTGVNVNVLRTASWVEFDFDKAIWEIPAKHSGTGKTYCIPLSTQVSELIIELKRLTGNGPFLFPSRNAPQLPVSEASLQKVLIGIGYSNRISVHSFPIMLKNILTSQGATQLQLDVLQSEKRRFLLQTYADIIAACERGETAILGKNKFNG</sequence>
<keyword evidence="2" id="KW-0229">DNA integration</keyword>
<dbReference type="InterPro" id="IPR013762">
    <property type="entry name" value="Integrase-like_cat_sf"/>
</dbReference>
<dbReference type="Pfam" id="PF22022">
    <property type="entry name" value="Phage_int_M"/>
    <property type="match status" value="1"/>
</dbReference>
<proteinExistence type="inferred from homology"/>
<dbReference type="InterPro" id="IPR011010">
    <property type="entry name" value="DNA_brk_join_enz"/>
</dbReference>
<dbReference type="EMBL" id="JAEHSL010000004">
    <property type="protein sequence ID" value="MBI6180514.1"/>
    <property type="molecule type" value="Genomic_DNA"/>
</dbReference>
<reference evidence="7 8" key="1">
    <citation type="submission" date="2020-12" db="EMBL/GenBank/DDBJ databases">
        <title>Enhanced detection system for hospital associated transmission using whole genome sequencing surveillance.</title>
        <authorList>
            <person name="Harrison L.H."/>
            <person name="Van Tyne D."/>
            <person name="Marsh J.W."/>
            <person name="Griffith M.P."/>
            <person name="Snyder D.J."/>
            <person name="Cooper V.S."/>
            <person name="Mustapha M."/>
        </authorList>
    </citation>
    <scope>NUCLEOTIDE SEQUENCE [LARGE SCALE GENOMIC DNA]</scope>
    <source>
        <strain evidence="7 8">SER00238</strain>
    </source>
</reference>
<dbReference type="PANTHER" id="PTHR30629">
    <property type="entry name" value="PROPHAGE INTEGRASE"/>
    <property type="match status" value="1"/>
</dbReference>
<protein>
    <submittedName>
        <fullName evidence="7">Integrase arm-type DNA-binding domain-containing protein</fullName>
    </submittedName>
</protein>
<feature type="domain" description="Integrase DNA-binding" evidence="5">
    <location>
        <begin position="3"/>
        <end position="87"/>
    </location>
</feature>
<feature type="domain" description="Phage integrase central" evidence="6">
    <location>
        <begin position="115"/>
        <end position="185"/>
    </location>
</feature>
<dbReference type="GO" id="GO:0003677">
    <property type="term" value="F:DNA binding"/>
    <property type="evidence" value="ECO:0007669"/>
    <property type="project" value="UniProtKB-KW"/>
</dbReference>
<evidence type="ECO:0000259" key="5">
    <source>
        <dbReference type="Pfam" id="PF13356"/>
    </source>
</evidence>
<keyword evidence="4" id="KW-0233">DNA recombination</keyword>
<dbReference type="InterPro" id="IPR025166">
    <property type="entry name" value="Integrase_DNA_bind_dom"/>
</dbReference>
<dbReference type="InterPro" id="IPR050808">
    <property type="entry name" value="Phage_Integrase"/>
</dbReference>
<dbReference type="RefSeq" id="WP_198642250.1">
    <property type="nucleotide sequence ID" value="NZ_JAEHSL010000004.1"/>
</dbReference>
<dbReference type="Gene3D" id="3.30.160.390">
    <property type="entry name" value="Integrase, DNA-binding domain"/>
    <property type="match status" value="1"/>
</dbReference>
<keyword evidence="8" id="KW-1185">Reference proteome</keyword>
<evidence type="ECO:0000256" key="1">
    <source>
        <dbReference type="ARBA" id="ARBA00008857"/>
    </source>
</evidence>
<comment type="caution">
    <text evidence="7">The sequence shown here is derived from an EMBL/GenBank/DDBJ whole genome shotgun (WGS) entry which is preliminary data.</text>
</comment>
<evidence type="ECO:0000313" key="7">
    <source>
        <dbReference type="EMBL" id="MBI6180514.1"/>
    </source>
</evidence>
<evidence type="ECO:0000256" key="2">
    <source>
        <dbReference type="ARBA" id="ARBA00022908"/>
    </source>
</evidence>
<dbReference type="Gene3D" id="1.10.443.10">
    <property type="entry name" value="Intergrase catalytic core"/>
    <property type="match status" value="1"/>
</dbReference>
<dbReference type="PANTHER" id="PTHR30629:SF2">
    <property type="entry name" value="PROPHAGE INTEGRASE INTS-RELATED"/>
    <property type="match status" value="1"/>
</dbReference>
<dbReference type="InterPro" id="IPR038488">
    <property type="entry name" value="Integrase_DNA-bd_sf"/>
</dbReference>
<evidence type="ECO:0000256" key="3">
    <source>
        <dbReference type="ARBA" id="ARBA00023125"/>
    </source>
</evidence>
<evidence type="ECO:0000256" key="4">
    <source>
        <dbReference type="ARBA" id="ARBA00023172"/>
    </source>
</evidence>
<dbReference type="Gene3D" id="1.10.150.130">
    <property type="match status" value="1"/>
</dbReference>
<accession>A0ABS0TQ81</accession>
<comment type="similarity">
    <text evidence="1">Belongs to the 'phage' integrase family.</text>
</comment>
<name>A0ABS0TQ81_SERPR</name>